<dbReference type="Pfam" id="PF00226">
    <property type="entry name" value="DnaJ"/>
    <property type="match status" value="1"/>
</dbReference>
<evidence type="ECO:0000313" key="3">
    <source>
        <dbReference type="EMBL" id="CCA26720.1"/>
    </source>
</evidence>
<sequence>MTEGDAAFYSFSCVMLSLFIVPSASLLVYRLYKQKPHQLRTMGTAIHVAVVSIAILLAWQCLVQIQEIGSIGAFDPYEILGIKESASMAQIKRAYRAMSMKYHPDKNIHDAATFVKTFARISKAYEALTDKTSMENYRKYGHPDGRQSILVNFAVFPSFVSEYYKIVLAAFYFALFFGGMSWIVYKFSKRSRNCKHLSTKTLQGFQDSLHERMSVYEVLDVVLSSSELIDTNDKAQKEMEARNRSKAVDKLLKKTDAAKIFPSEVFNRIKKHSQPLVREYLIAAYFLLRQSKSSTLSAPLWLEEKIRQLLICLPYLLEHFASVAAKASVKSGFQCVTLLRCLNLLSGFAQGSFLADEESLRSQKERLGANPLPDLELHDVSLSVLDEHDFRAGDWLTLKFVLTRKHVATTDSKAPLATTLYDSIDPKSPFRKEEVWFLVLEKATKRLYAAWKCTDLSANVPQEVGFQGPKLAGKYQLEIRAVCIPYLGVEAAVSKMISVAAPK</sequence>
<feature type="transmembrane region" description="Helical" evidence="1">
    <location>
        <begin position="6"/>
        <end position="32"/>
    </location>
</feature>
<feature type="transmembrane region" description="Helical" evidence="1">
    <location>
        <begin position="163"/>
        <end position="185"/>
    </location>
</feature>
<dbReference type="SMART" id="SM00271">
    <property type="entry name" value="DnaJ"/>
    <property type="match status" value="1"/>
</dbReference>
<protein>
    <submittedName>
        <fullName evidence="3">Uncharacterized protein AlNc14C406G11415</fullName>
    </submittedName>
</protein>
<keyword evidence="1" id="KW-0472">Membrane</keyword>
<gene>
    <name evidence="3" type="primary">AlNc14C406G11415</name>
    <name evidence="3" type="ORF">ALNC14_128640</name>
</gene>
<accession>F0WZ06</accession>
<feature type="transmembrane region" description="Helical" evidence="1">
    <location>
        <begin position="44"/>
        <end position="65"/>
    </location>
</feature>
<feature type="domain" description="J" evidence="2">
    <location>
        <begin position="75"/>
        <end position="141"/>
    </location>
</feature>
<dbReference type="InterPro" id="IPR001623">
    <property type="entry name" value="DnaJ_domain"/>
</dbReference>
<dbReference type="EMBL" id="FR824449">
    <property type="protein sequence ID" value="CCA26720.1"/>
    <property type="molecule type" value="Genomic_DNA"/>
</dbReference>
<dbReference type="PROSITE" id="PS50076">
    <property type="entry name" value="DNAJ_2"/>
    <property type="match status" value="1"/>
</dbReference>
<keyword evidence="1" id="KW-0812">Transmembrane</keyword>
<dbReference type="SUPFAM" id="SSF46565">
    <property type="entry name" value="Chaperone J-domain"/>
    <property type="match status" value="1"/>
</dbReference>
<organism evidence="3">
    <name type="scientific">Albugo laibachii Nc14</name>
    <dbReference type="NCBI Taxonomy" id="890382"/>
    <lineage>
        <taxon>Eukaryota</taxon>
        <taxon>Sar</taxon>
        <taxon>Stramenopiles</taxon>
        <taxon>Oomycota</taxon>
        <taxon>Peronosporomycetes</taxon>
        <taxon>Albuginales</taxon>
        <taxon>Albuginaceae</taxon>
        <taxon>Albugo</taxon>
    </lineage>
</organism>
<dbReference type="HOGENOM" id="CLU_542305_0_0_1"/>
<dbReference type="PANTHER" id="PTHR24075:SF0">
    <property type="entry name" value="TRANSLOCATION PROTEIN SEC63 HOMOLOG"/>
    <property type="match status" value="1"/>
</dbReference>
<dbReference type="Gene3D" id="2.60.40.150">
    <property type="entry name" value="C2 domain"/>
    <property type="match status" value="1"/>
</dbReference>
<dbReference type="GO" id="GO:0006614">
    <property type="term" value="P:SRP-dependent cotranslational protein targeting to membrane"/>
    <property type="evidence" value="ECO:0007669"/>
    <property type="project" value="TreeGrafter"/>
</dbReference>
<dbReference type="GO" id="GO:0006620">
    <property type="term" value="P:post-translational protein targeting to endoplasmic reticulum membrane"/>
    <property type="evidence" value="ECO:0007669"/>
    <property type="project" value="TreeGrafter"/>
</dbReference>
<name>F0WZ06_9STRA</name>
<dbReference type="Gene3D" id="1.10.287.110">
    <property type="entry name" value="DnaJ domain"/>
    <property type="match status" value="1"/>
</dbReference>
<dbReference type="InterPro" id="IPR014756">
    <property type="entry name" value="Ig_E-set"/>
</dbReference>
<dbReference type="PRINTS" id="PR00625">
    <property type="entry name" value="JDOMAIN"/>
</dbReference>
<proteinExistence type="predicted"/>
<reference evidence="3" key="1">
    <citation type="journal article" date="2011" name="PLoS Biol.">
        <title>Gene gain and loss during evolution of obligate parasitism in the white rust pathogen of Arabidopsis thaliana.</title>
        <authorList>
            <person name="Kemen E."/>
            <person name="Gardiner A."/>
            <person name="Schultz-Larsen T."/>
            <person name="Kemen A.C."/>
            <person name="Balmuth A.L."/>
            <person name="Robert-Seilaniantz A."/>
            <person name="Bailey K."/>
            <person name="Holub E."/>
            <person name="Studholme D.J."/>
            <person name="Maclean D."/>
            <person name="Jones J.D."/>
        </authorList>
    </citation>
    <scope>NUCLEOTIDE SEQUENCE</scope>
</reference>
<dbReference type="InterPro" id="IPR036869">
    <property type="entry name" value="J_dom_sf"/>
</dbReference>
<dbReference type="GO" id="GO:0031207">
    <property type="term" value="C:Sec62/Sec63 complex"/>
    <property type="evidence" value="ECO:0007669"/>
    <property type="project" value="TreeGrafter"/>
</dbReference>
<dbReference type="GO" id="GO:0003723">
    <property type="term" value="F:RNA binding"/>
    <property type="evidence" value="ECO:0007669"/>
    <property type="project" value="TreeGrafter"/>
</dbReference>
<reference evidence="3" key="2">
    <citation type="submission" date="2011-02" db="EMBL/GenBank/DDBJ databases">
        <authorList>
            <person name="MacLean D."/>
        </authorList>
    </citation>
    <scope>NUCLEOTIDE SEQUENCE</scope>
</reference>
<dbReference type="CDD" id="cd06257">
    <property type="entry name" value="DnaJ"/>
    <property type="match status" value="1"/>
</dbReference>
<dbReference type="PANTHER" id="PTHR24075">
    <property type="entry name" value="SEC63 DOMAIN-CONTAINING"/>
    <property type="match status" value="1"/>
</dbReference>
<evidence type="ECO:0000259" key="2">
    <source>
        <dbReference type="PROSITE" id="PS50076"/>
    </source>
</evidence>
<dbReference type="InterPro" id="IPR035892">
    <property type="entry name" value="C2_domain_sf"/>
</dbReference>
<dbReference type="AlphaFoldDB" id="F0WZ06"/>
<dbReference type="SUPFAM" id="SSF81296">
    <property type="entry name" value="E set domains"/>
    <property type="match status" value="1"/>
</dbReference>
<dbReference type="GO" id="GO:0008320">
    <property type="term" value="F:protein transmembrane transporter activity"/>
    <property type="evidence" value="ECO:0007669"/>
    <property type="project" value="TreeGrafter"/>
</dbReference>
<keyword evidence="1" id="KW-1133">Transmembrane helix</keyword>
<evidence type="ECO:0000256" key="1">
    <source>
        <dbReference type="SAM" id="Phobius"/>
    </source>
</evidence>